<evidence type="ECO:0000313" key="9">
    <source>
        <dbReference type="Proteomes" id="UP000518752"/>
    </source>
</evidence>
<dbReference type="InterPro" id="IPR002218">
    <property type="entry name" value="MnmG-rel"/>
</dbReference>
<dbReference type="FunFam" id="3.50.50.60:FF:000002">
    <property type="entry name" value="tRNA uridine 5-carboxymethylaminomethyl modification enzyme MnmG"/>
    <property type="match status" value="1"/>
</dbReference>
<evidence type="ECO:0000256" key="6">
    <source>
        <dbReference type="ARBA" id="ARBA00054993"/>
    </source>
</evidence>
<dbReference type="SMART" id="SM01228">
    <property type="entry name" value="GIDA_assoc_3"/>
    <property type="match status" value="1"/>
</dbReference>
<protein>
    <recommendedName>
        <fullName evidence="7">tRNA uridine 5-carboxymethylaminomethyl modification enzyme C-terminal subdomain domain-containing protein</fullName>
    </recommendedName>
</protein>
<proteinExistence type="inferred from homology"/>
<dbReference type="InterPro" id="IPR047001">
    <property type="entry name" value="MnmG_C_subdom"/>
</dbReference>
<evidence type="ECO:0000313" key="8">
    <source>
        <dbReference type="EMBL" id="KAF5391203.1"/>
    </source>
</evidence>
<evidence type="ECO:0000256" key="5">
    <source>
        <dbReference type="ARBA" id="ARBA00022827"/>
    </source>
</evidence>
<keyword evidence="4" id="KW-0819">tRNA processing</keyword>
<dbReference type="InterPro" id="IPR049312">
    <property type="entry name" value="GIDA_C_N"/>
</dbReference>
<evidence type="ECO:0000256" key="2">
    <source>
        <dbReference type="ARBA" id="ARBA00007653"/>
    </source>
</evidence>
<dbReference type="Proteomes" id="UP000518752">
    <property type="component" value="Unassembled WGS sequence"/>
</dbReference>
<comment type="caution">
    <text evidence="8">The sequence shown here is derived from an EMBL/GenBank/DDBJ whole genome shotgun (WGS) entry which is preliminary data.</text>
</comment>
<dbReference type="FunFam" id="3.50.50.60:FF:000145">
    <property type="entry name" value="tRNA uridine 5-carboxymethylaminomethyl modification enzyme"/>
    <property type="match status" value="1"/>
</dbReference>
<dbReference type="OrthoDB" id="3329at2759"/>
<dbReference type="PRINTS" id="PR00411">
    <property type="entry name" value="PNDRDTASEI"/>
</dbReference>
<dbReference type="Pfam" id="PF01134">
    <property type="entry name" value="GIDA"/>
    <property type="match status" value="1"/>
</dbReference>
<evidence type="ECO:0000256" key="4">
    <source>
        <dbReference type="ARBA" id="ARBA00022694"/>
    </source>
</evidence>
<keyword evidence="5" id="KW-0274">FAD</keyword>
<dbReference type="Gene3D" id="3.50.50.60">
    <property type="entry name" value="FAD/NAD(P)-binding domain"/>
    <property type="match status" value="2"/>
</dbReference>
<dbReference type="EMBL" id="JAACJN010000011">
    <property type="protein sequence ID" value="KAF5391203.1"/>
    <property type="molecule type" value="Genomic_DNA"/>
</dbReference>
<keyword evidence="9" id="KW-1185">Reference proteome</keyword>
<accession>A0A8H5HXC9</accession>
<dbReference type="GO" id="GO:0030488">
    <property type="term" value="P:tRNA methylation"/>
    <property type="evidence" value="ECO:0007669"/>
    <property type="project" value="TreeGrafter"/>
</dbReference>
<sequence>MFSRQLTTRAWFRHGFATVANPSYDVCVIGGGHAGCEAAAAAARTGARTLLLTQKLDTIGELSCNPSIGGVGKGTLVREVDALDGLMGRVSDESGIQFHILNRSKGAAVWGPRAQVDRKLYKKHMQAVLTNYSNLDIHAASVFDLVFDHERAPVGKWAKISGVKLDTGAVFECTQVVICTGTFLSGEIHIGLKRFPAGRINEDPSIGLSASLNAAGFKLQRLQTGTPARLDGRTINFTNLDRQDGDLIPSPFSFLNSTVANAADQRSCFKTQTTAQTHQIIKDNLHNCIHIQETKKGPRYCPSLESKIIRFGHRESHTVWLEPEGYDSDVVYPNGISCSIPEEVQEPMMRTIPGLENVKMVRPAYGVEYDHVDARELGPTLETKRGLFLAGQINGTTGYEEAAAQGIVAGANAGLAALHRPPMVLTRADGYTGVMIDDLIIKGTEEPYRMFTSRSEYRMTLRSDNADLRLTEKGQAAGIVSGERWTSFQSTRSDLASATKLLKSITLSPQTWHERGHPVPLDGIKRRLVWPCARSLCVGKLLTKNPFSPFDMLRYKNINSVDLISLLPGLEKYDPQLLARIDIDGHYHGHLARQEADLRHFQQDENLLLDPGMDYHVVDGLSSEVRERLLKVRPTTIGAAKRMEGMTPTSMVYLLRHAKRTFRKYQDSLVTQRST</sequence>
<comment type="function">
    <text evidence="6">Component of the MSS1-MTO1 complex that catalyzes the 5-carboxymethylaminomethyluridine (cmnm(5)U) modification at the 34th wobble position (U34) of mitochondrial tRNAs.</text>
</comment>
<dbReference type="InterPro" id="IPR004416">
    <property type="entry name" value="MnmG"/>
</dbReference>
<dbReference type="InterPro" id="IPR036188">
    <property type="entry name" value="FAD/NAD-bd_sf"/>
</dbReference>
<name>A0A8H5HXC9_9AGAR</name>
<dbReference type="PROSITE" id="PS01280">
    <property type="entry name" value="GIDA_1"/>
    <property type="match status" value="1"/>
</dbReference>
<dbReference type="FunFam" id="1.10.150.570:FF:000001">
    <property type="entry name" value="tRNA uridine 5-carboxymethylaminomethyl modification enzyme MnmG"/>
    <property type="match status" value="1"/>
</dbReference>
<dbReference type="PROSITE" id="PS01281">
    <property type="entry name" value="GIDA_2"/>
    <property type="match status" value="1"/>
</dbReference>
<dbReference type="InterPro" id="IPR020595">
    <property type="entry name" value="MnmG-rel_CS"/>
</dbReference>
<dbReference type="GO" id="GO:0070899">
    <property type="term" value="P:mitochondrial tRNA wobble uridine modification"/>
    <property type="evidence" value="ECO:0007669"/>
    <property type="project" value="UniProtKB-ARBA"/>
</dbReference>
<keyword evidence="3" id="KW-0285">Flavoprotein</keyword>
<dbReference type="Pfam" id="PF13932">
    <property type="entry name" value="SAM_GIDA_C"/>
    <property type="match status" value="1"/>
</dbReference>
<dbReference type="Pfam" id="PF21680">
    <property type="entry name" value="GIDA_C_1st"/>
    <property type="match status" value="1"/>
</dbReference>
<evidence type="ECO:0000256" key="1">
    <source>
        <dbReference type="ARBA" id="ARBA00001974"/>
    </source>
</evidence>
<feature type="domain" description="tRNA uridine 5-carboxymethylaminomethyl modification enzyme C-terminal subdomain" evidence="7">
    <location>
        <begin position="585"/>
        <end position="656"/>
    </location>
</feature>
<comment type="similarity">
    <text evidence="2">Belongs to the MnmG family.</text>
</comment>
<organism evidence="8 9">
    <name type="scientific">Collybiopsis confluens</name>
    <dbReference type="NCBI Taxonomy" id="2823264"/>
    <lineage>
        <taxon>Eukaryota</taxon>
        <taxon>Fungi</taxon>
        <taxon>Dikarya</taxon>
        <taxon>Basidiomycota</taxon>
        <taxon>Agaricomycotina</taxon>
        <taxon>Agaricomycetes</taxon>
        <taxon>Agaricomycetidae</taxon>
        <taxon>Agaricales</taxon>
        <taxon>Marasmiineae</taxon>
        <taxon>Omphalotaceae</taxon>
        <taxon>Collybiopsis</taxon>
    </lineage>
</organism>
<evidence type="ECO:0000259" key="7">
    <source>
        <dbReference type="SMART" id="SM01228"/>
    </source>
</evidence>
<dbReference type="GO" id="GO:0050660">
    <property type="term" value="F:flavin adenine dinucleotide binding"/>
    <property type="evidence" value="ECO:0007669"/>
    <property type="project" value="InterPro"/>
</dbReference>
<dbReference type="NCBIfam" id="TIGR00136">
    <property type="entry name" value="mnmG_gidA"/>
    <property type="match status" value="1"/>
</dbReference>
<dbReference type="Gene3D" id="1.10.150.570">
    <property type="entry name" value="GidA associated domain, C-terminal subdomain"/>
    <property type="match status" value="1"/>
</dbReference>
<dbReference type="AlphaFoldDB" id="A0A8H5HXC9"/>
<dbReference type="GO" id="GO:0005739">
    <property type="term" value="C:mitochondrion"/>
    <property type="evidence" value="ECO:0007669"/>
    <property type="project" value="GOC"/>
</dbReference>
<evidence type="ECO:0000256" key="3">
    <source>
        <dbReference type="ARBA" id="ARBA00022630"/>
    </source>
</evidence>
<dbReference type="HAMAP" id="MF_00129">
    <property type="entry name" value="MnmG_GidA"/>
    <property type="match status" value="1"/>
</dbReference>
<gene>
    <name evidence="8" type="ORF">D9757_003164</name>
</gene>
<dbReference type="PANTHER" id="PTHR11806:SF0">
    <property type="entry name" value="PROTEIN MTO1 HOMOLOG, MITOCHONDRIAL"/>
    <property type="match status" value="1"/>
</dbReference>
<dbReference type="InterPro" id="IPR044920">
    <property type="entry name" value="MnmG_C_subdom_sf"/>
</dbReference>
<dbReference type="SUPFAM" id="SSF51905">
    <property type="entry name" value="FAD/NAD(P)-binding domain"/>
    <property type="match status" value="1"/>
</dbReference>
<dbReference type="InterPro" id="IPR026904">
    <property type="entry name" value="MnmG_C"/>
</dbReference>
<comment type="cofactor">
    <cofactor evidence="1">
        <name>FAD</name>
        <dbReference type="ChEBI" id="CHEBI:57692"/>
    </cofactor>
</comment>
<dbReference type="PANTHER" id="PTHR11806">
    <property type="entry name" value="GLUCOSE INHIBITED DIVISION PROTEIN A"/>
    <property type="match status" value="1"/>
</dbReference>
<dbReference type="InterPro" id="IPR040131">
    <property type="entry name" value="MnmG_N"/>
</dbReference>
<reference evidence="8 9" key="1">
    <citation type="journal article" date="2020" name="ISME J.">
        <title>Uncovering the hidden diversity of litter-decomposition mechanisms in mushroom-forming fungi.</title>
        <authorList>
            <person name="Floudas D."/>
            <person name="Bentzer J."/>
            <person name="Ahren D."/>
            <person name="Johansson T."/>
            <person name="Persson P."/>
            <person name="Tunlid A."/>
        </authorList>
    </citation>
    <scope>NUCLEOTIDE SEQUENCE [LARGE SCALE GENOMIC DNA]</scope>
    <source>
        <strain evidence="8 9">CBS 406.79</strain>
    </source>
</reference>